<dbReference type="GO" id="GO:1902600">
    <property type="term" value="P:proton transmembrane transport"/>
    <property type="evidence" value="ECO:0007669"/>
    <property type="project" value="UniProtKB-KW"/>
</dbReference>
<dbReference type="AlphaFoldDB" id="A0A367WAN8"/>
<dbReference type="InterPro" id="IPR016989">
    <property type="entry name" value="Atp1_alphaprobac"/>
</dbReference>
<evidence type="ECO:0000256" key="1">
    <source>
        <dbReference type="PIRNR" id="PIRNR032126"/>
    </source>
</evidence>
<dbReference type="InterPro" id="IPR032820">
    <property type="entry name" value="ATPase_put"/>
</dbReference>
<keyword evidence="1" id="KW-0375">Hydrogen ion transport</keyword>
<reference evidence="2 3" key="1">
    <citation type="submission" date="2014-07" db="EMBL/GenBank/DDBJ databases">
        <title>Draft genome sequence of Thalassospira profundimaris 35.</title>
        <authorList>
            <person name="Lai Q."/>
            <person name="Shao Z."/>
        </authorList>
    </citation>
    <scope>NUCLEOTIDE SEQUENCE [LARGE SCALE GENOMIC DNA]</scope>
    <source>
        <strain evidence="2 3">35</strain>
    </source>
</reference>
<accession>A0A367WAN8</accession>
<keyword evidence="1" id="KW-0406">Ion transport</keyword>
<name>A0A367WAN8_9PROT</name>
<dbReference type="Pfam" id="PF09527">
    <property type="entry name" value="ATPase_gene1"/>
    <property type="match status" value="1"/>
</dbReference>
<gene>
    <name evidence="2" type="ORF">TH19_09685</name>
</gene>
<dbReference type="PIRSF" id="PIRSF032126">
    <property type="entry name" value="F0F1_ATP_synthase_subunit_I"/>
    <property type="match status" value="1"/>
</dbReference>
<dbReference type="GO" id="GO:0045259">
    <property type="term" value="C:proton-transporting ATP synthase complex"/>
    <property type="evidence" value="ECO:0007669"/>
    <property type="project" value="UniProtKB-UniRule"/>
</dbReference>
<dbReference type="RefSeq" id="WP_068519788.1">
    <property type="nucleotide sequence ID" value="NZ_JPWF01000005.1"/>
</dbReference>
<evidence type="ECO:0000313" key="3">
    <source>
        <dbReference type="Proteomes" id="UP000253226"/>
    </source>
</evidence>
<comment type="similarity">
    <text evidence="1">Belongs to the bacterial AtpI family.</text>
</comment>
<keyword evidence="1" id="KW-0813">Transport</keyword>
<protein>
    <recommendedName>
        <fullName evidence="1">ATP synthase protein I</fullName>
    </recommendedName>
</protein>
<proteinExistence type="inferred from homology"/>
<organism evidence="2 3">
    <name type="scientific">Thalassospira profundimaris</name>
    <dbReference type="NCBI Taxonomy" id="502049"/>
    <lineage>
        <taxon>Bacteria</taxon>
        <taxon>Pseudomonadati</taxon>
        <taxon>Pseudomonadota</taxon>
        <taxon>Alphaproteobacteria</taxon>
        <taxon>Rhodospirillales</taxon>
        <taxon>Thalassospiraceae</taxon>
        <taxon>Thalassospira</taxon>
    </lineage>
</organism>
<comment type="caution">
    <text evidence="2">The sequence shown here is derived from an EMBL/GenBank/DDBJ whole genome shotgun (WGS) entry which is preliminary data.</text>
</comment>
<sequence length="117" mass="12407">MSDDKDRASLEELESKLAAVAGKREEKHGPNRATGKPSQGMALGMRISAEMIAAVLVGLLIGWALDRVLDTTPWLLVLFVFLGAGAGGLNAYRVAKGYDSAVGLGRAMREHKQGDGK</sequence>
<evidence type="ECO:0000313" key="2">
    <source>
        <dbReference type="EMBL" id="RCK37520.1"/>
    </source>
</evidence>
<dbReference type="EMBL" id="JPWF01000005">
    <property type="protein sequence ID" value="RCK37520.1"/>
    <property type="molecule type" value="Genomic_DNA"/>
</dbReference>
<comment type="function">
    <text evidence="1">A possible function for this protein is to guide the assembly of the membrane sector of the ATPase enzyme complex.</text>
</comment>
<dbReference type="Proteomes" id="UP000253226">
    <property type="component" value="Unassembled WGS sequence"/>
</dbReference>
<keyword evidence="1" id="KW-0472">Membrane</keyword>